<dbReference type="Proteomes" id="UP000054565">
    <property type="component" value="Unassembled WGS sequence"/>
</dbReference>
<name>A0A0J6Y950_COCIT</name>
<organism evidence="2 3">
    <name type="scientific">Coccidioides immitis RMSCC 2394</name>
    <dbReference type="NCBI Taxonomy" id="404692"/>
    <lineage>
        <taxon>Eukaryota</taxon>
        <taxon>Fungi</taxon>
        <taxon>Dikarya</taxon>
        <taxon>Ascomycota</taxon>
        <taxon>Pezizomycotina</taxon>
        <taxon>Eurotiomycetes</taxon>
        <taxon>Eurotiomycetidae</taxon>
        <taxon>Onygenales</taxon>
        <taxon>Onygenaceae</taxon>
        <taxon>Coccidioides</taxon>
    </lineage>
</organism>
<evidence type="ECO:0000256" key="1">
    <source>
        <dbReference type="SAM" id="MobiDB-lite"/>
    </source>
</evidence>
<sequence length="118" mass="13301">MVDNQLWGQALEGENWRSEDEPVAGSAGLTDVPWRGGSLQIWGDWLARYLGRRERWDKMRREFAPNQGYSRQKASRASTSYAPRLSSGCPIAFLSPKKLGRSKTSHHGERVLVEGDPT</sequence>
<feature type="compositionally biased region" description="Basic and acidic residues" evidence="1">
    <location>
        <begin position="106"/>
        <end position="118"/>
    </location>
</feature>
<evidence type="ECO:0000313" key="3">
    <source>
        <dbReference type="Proteomes" id="UP000054565"/>
    </source>
</evidence>
<proteinExistence type="predicted"/>
<dbReference type="EMBL" id="DS028094">
    <property type="protein sequence ID" value="KMP03318.1"/>
    <property type="molecule type" value="Genomic_DNA"/>
</dbReference>
<reference evidence="3" key="1">
    <citation type="journal article" date="2010" name="Genome Res.">
        <title>Population genomic sequencing of Coccidioides fungi reveals recent hybridization and transposon control.</title>
        <authorList>
            <person name="Neafsey D.E."/>
            <person name="Barker B.M."/>
            <person name="Sharpton T.J."/>
            <person name="Stajich J.E."/>
            <person name="Park D.J."/>
            <person name="Whiston E."/>
            <person name="Hung C.-Y."/>
            <person name="McMahan C."/>
            <person name="White J."/>
            <person name="Sykes S."/>
            <person name="Heiman D."/>
            <person name="Young S."/>
            <person name="Zeng Q."/>
            <person name="Abouelleil A."/>
            <person name="Aftuck L."/>
            <person name="Bessette D."/>
            <person name="Brown A."/>
            <person name="FitzGerald M."/>
            <person name="Lui A."/>
            <person name="Macdonald J.P."/>
            <person name="Priest M."/>
            <person name="Orbach M.J."/>
            <person name="Galgiani J.N."/>
            <person name="Kirkland T.N."/>
            <person name="Cole G.T."/>
            <person name="Birren B.W."/>
            <person name="Henn M.R."/>
            <person name="Taylor J.W."/>
            <person name="Rounsley S.D."/>
        </authorList>
    </citation>
    <scope>NUCLEOTIDE SEQUENCE [LARGE SCALE GENOMIC DNA]</scope>
    <source>
        <strain evidence="3">RMSCC 2394</strain>
    </source>
</reference>
<dbReference type="AlphaFoldDB" id="A0A0J6Y950"/>
<gene>
    <name evidence="2" type="ORF">CIRG_03011</name>
</gene>
<accession>A0A0J6Y950</accession>
<feature type="region of interest" description="Disordered" evidence="1">
    <location>
        <begin position="98"/>
        <end position="118"/>
    </location>
</feature>
<evidence type="ECO:0000313" key="2">
    <source>
        <dbReference type="EMBL" id="KMP03318.1"/>
    </source>
</evidence>
<protein>
    <submittedName>
        <fullName evidence="2">Uncharacterized protein</fullName>
    </submittedName>
</protein>